<sequence>MLVWSSRICNTRFQLSFTSNIFC</sequence>
<dbReference type="AlphaFoldDB" id="A0A0K2VAE8"/>
<name>A0A0K2VAE8_LEPSM</name>
<reference evidence="1" key="1">
    <citation type="submission" date="2014-05" db="EMBL/GenBank/DDBJ databases">
        <authorList>
            <person name="Chronopoulou M."/>
        </authorList>
    </citation>
    <scope>NUCLEOTIDE SEQUENCE</scope>
    <source>
        <tissue evidence="1">Whole organism</tissue>
    </source>
</reference>
<proteinExistence type="predicted"/>
<organism evidence="1">
    <name type="scientific">Lepeophtheirus salmonis</name>
    <name type="common">Salmon louse</name>
    <name type="synonym">Caligus salmonis</name>
    <dbReference type="NCBI Taxonomy" id="72036"/>
    <lineage>
        <taxon>Eukaryota</taxon>
        <taxon>Metazoa</taxon>
        <taxon>Ecdysozoa</taxon>
        <taxon>Arthropoda</taxon>
        <taxon>Crustacea</taxon>
        <taxon>Multicrustacea</taxon>
        <taxon>Hexanauplia</taxon>
        <taxon>Copepoda</taxon>
        <taxon>Siphonostomatoida</taxon>
        <taxon>Caligidae</taxon>
        <taxon>Lepeophtheirus</taxon>
    </lineage>
</organism>
<dbReference type="EMBL" id="HACA01029515">
    <property type="protein sequence ID" value="CDW46876.1"/>
    <property type="molecule type" value="Transcribed_RNA"/>
</dbReference>
<protein>
    <submittedName>
        <fullName evidence="1">Uncharacterized protein</fullName>
    </submittedName>
</protein>
<accession>A0A0K2VAE8</accession>
<evidence type="ECO:0000313" key="1">
    <source>
        <dbReference type="EMBL" id="CDW46876.1"/>
    </source>
</evidence>